<protein>
    <submittedName>
        <fullName evidence="1">Uncharacterized protein</fullName>
    </submittedName>
</protein>
<reference evidence="1 2" key="1">
    <citation type="submission" date="2015-01" db="EMBL/GenBank/DDBJ databases">
        <title>The Genome Sequence of Exophiala oligosperma CBS72588.</title>
        <authorList>
            <consortium name="The Broad Institute Genomics Platform"/>
            <person name="Cuomo C."/>
            <person name="de Hoog S."/>
            <person name="Gorbushina A."/>
            <person name="Stielow B."/>
            <person name="Teixiera M."/>
            <person name="Abouelleil A."/>
            <person name="Chapman S.B."/>
            <person name="Priest M."/>
            <person name="Young S.K."/>
            <person name="Wortman J."/>
            <person name="Nusbaum C."/>
            <person name="Birren B."/>
        </authorList>
    </citation>
    <scope>NUCLEOTIDE SEQUENCE [LARGE SCALE GENOMIC DNA]</scope>
    <source>
        <strain evidence="1 2">CBS 72588</strain>
    </source>
</reference>
<dbReference type="EMBL" id="KN847333">
    <property type="protein sequence ID" value="KIW46404.1"/>
    <property type="molecule type" value="Genomic_DNA"/>
</dbReference>
<dbReference type="STRING" id="215243.A0A0D2EEN2"/>
<accession>A0A0D2EEN2</accession>
<dbReference type="HOGENOM" id="CLU_129944_0_0_1"/>
<dbReference type="VEuPathDB" id="FungiDB:PV06_02076"/>
<proteinExistence type="predicted"/>
<dbReference type="GeneID" id="27354150"/>
<sequence length="139" mass="15043">MTSTLTSPSMTAAQIGSKLYRLSAILYAASIIGHTKHGFDKVYPAIDAIPARKEHEVGKGAAIGGWDYINASLLVAALLNWDWARSLRPRTLEDKLVIYTLSVAGALWSIRFVKVKTYLALVPLFIAPSCSLAASVLKP</sequence>
<evidence type="ECO:0000313" key="1">
    <source>
        <dbReference type="EMBL" id="KIW46404.1"/>
    </source>
</evidence>
<gene>
    <name evidence="1" type="ORF">PV06_02076</name>
</gene>
<name>A0A0D2EEN2_9EURO</name>
<organism evidence="1 2">
    <name type="scientific">Exophiala oligosperma</name>
    <dbReference type="NCBI Taxonomy" id="215243"/>
    <lineage>
        <taxon>Eukaryota</taxon>
        <taxon>Fungi</taxon>
        <taxon>Dikarya</taxon>
        <taxon>Ascomycota</taxon>
        <taxon>Pezizomycotina</taxon>
        <taxon>Eurotiomycetes</taxon>
        <taxon>Chaetothyriomycetidae</taxon>
        <taxon>Chaetothyriales</taxon>
        <taxon>Herpotrichiellaceae</taxon>
        <taxon>Exophiala</taxon>
    </lineage>
</organism>
<dbReference type="Proteomes" id="UP000053342">
    <property type="component" value="Unassembled WGS sequence"/>
</dbReference>
<evidence type="ECO:0000313" key="2">
    <source>
        <dbReference type="Proteomes" id="UP000053342"/>
    </source>
</evidence>
<dbReference type="OrthoDB" id="4502040at2759"/>
<keyword evidence="2" id="KW-1185">Reference proteome</keyword>
<dbReference type="RefSeq" id="XP_016266620.1">
    <property type="nucleotide sequence ID" value="XM_016402723.1"/>
</dbReference>
<dbReference type="AlphaFoldDB" id="A0A0D2EEN2"/>